<feature type="domain" description="Leucine-rich repeat" evidence="1">
    <location>
        <begin position="80"/>
        <end position="417"/>
    </location>
</feature>
<evidence type="ECO:0000313" key="3">
    <source>
        <dbReference type="Proteomes" id="UP000664203"/>
    </source>
</evidence>
<comment type="caution">
    <text evidence="2">The sequence shown here is derived from an EMBL/GenBank/DDBJ whole genome shotgun (WGS) entry which is preliminary data.</text>
</comment>
<dbReference type="AlphaFoldDB" id="A0A8H3IT99"/>
<protein>
    <recommendedName>
        <fullName evidence="1">Leucine-rich repeat domain-containing protein</fullName>
    </recommendedName>
</protein>
<proteinExistence type="predicted"/>
<reference evidence="2" key="1">
    <citation type="submission" date="2021-03" db="EMBL/GenBank/DDBJ databases">
        <authorList>
            <person name="Tagirdzhanova G."/>
        </authorList>
    </citation>
    <scope>NUCLEOTIDE SEQUENCE</scope>
</reference>
<gene>
    <name evidence="2" type="ORF">ALECFALPRED_004934</name>
</gene>
<dbReference type="Pfam" id="PF24969">
    <property type="entry name" value="LRR_15"/>
    <property type="match status" value="1"/>
</dbReference>
<evidence type="ECO:0000313" key="2">
    <source>
        <dbReference type="EMBL" id="CAF9931118.1"/>
    </source>
</evidence>
<accession>A0A8H3IT99</accession>
<keyword evidence="3" id="KW-1185">Reference proteome</keyword>
<dbReference type="OrthoDB" id="5304354at2759"/>
<dbReference type="Gene3D" id="3.80.10.10">
    <property type="entry name" value="Ribonuclease Inhibitor"/>
    <property type="match status" value="1"/>
</dbReference>
<dbReference type="InterPro" id="IPR032675">
    <property type="entry name" value="LRR_dom_sf"/>
</dbReference>
<dbReference type="Proteomes" id="UP000664203">
    <property type="component" value="Unassembled WGS sequence"/>
</dbReference>
<dbReference type="InterPro" id="IPR056867">
    <property type="entry name" value="LRR_15"/>
</dbReference>
<evidence type="ECO:0000259" key="1">
    <source>
        <dbReference type="Pfam" id="PF24969"/>
    </source>
</evidence>
<sequence>MGQLTDMPNEITLMIIRLVLPDDIESFTSTCTQIYNVAIEDLGKHRTLKRKHGVYRYRDPSRYRDPRLISAPYETSNRCSLAQLLDEILQEPRMAFYVHEISLYGWRRKWSAQEDLEILRPENRHLPYSEGTISRLRKAVSDLVPQDEISCWMRCIRSGCEDPIISLLLLLLPNLSTLKLNHLGEELEHLWGTLYHITNMKSSAAPLSRLRHVQVPRYLELVDIFAALPSVRSIHGFNIHESVTDADWDSNLAPRTSKLEDLTLATCLINPKRFFDFLETFEALRSFRYHSDIEKIRNDQRMEFDPFWIRSGLSACARSTLQSLTLLSHDKKRNFMGDIRCFRAVRHLHTETQLLLRQASMHHDETSLARTLPPKLEILKLECSGLGDEIGIARLISALAKLKKEYVPGLREVEVVTRNGISDFNTPPDSSVSARLRNERLSTNYETIVEACKVQGIHLLVRAFNANPSKTLDADEKKAAPSRATER</sequence>
<dbReference type="EMBL" id="CAJPDR010000301">
    <property type="protein sequence ID" value="CAF9931118.1"/>
    <property type="molecule type" value="Genomic_DNA"/>
</dbReference>
<name>A0A8H3IT99_9LECA</name>
<organism evidence="2 3">
    <name type="scientific">Alectoria fallacina</name>
    <dbReference type="NCBI Taxonomy" id="1903189"/>
    <lineage>
        <taxon>Eukaryota</taxon>
        <taxon>Fungi</taxon>
        <taxon>Dikarya</taxon>
        <taxon>Ascomycota</taxon>
        <taxon>Pezizomycotina</taxon>
        <taxon>Lecanoromycetes</taxon>
        <taxon>OSLEUM clade</taxon>
        <taxon>Lecanoromycetidae</taxon>
        <taxon>Lecanorales</taxon>
        <taxon>Lecanorineae</taxon>
        <taxon>Parmeliaceae</taxon>
        <taxon>Alectoria</taxon>
    </lineage>
</organism>